<keyword evidence="10" id="KW-0694">RNA-binding</keyword>
<dbReference type="GO" id="GO:0006353">
    <property type="term" value="P:DNA-templated transcription termination"/>
    <property type="evidence" value="ECO:0007669"/>
    <property type="project" value="UniProtKB-UniRule"/>
</dbReference>
<dbReference type="InterPro" id="IPR050137">
    <property type="entry name" value="PyrR_bifunctional"/>
</dbReference>
<evidence type="ECO:0000256" key="5">
    <source>
        <dbReference type="ARBA" id="ARBA00023015"/>
    </source>
</evidence>
<evidence type="ECO:0000313" key="13">
    <source>
        <dbReference type="Proteomes" id="UP000317770"/>
    </source>
</evidence>
<dbReference type="AlphaFoldDB" id="A0A8B5XZ04"/>
<evidence type="ECO:0000256" key="10">
    <source>
        <dbReference type="HAMAP-Rule" id="MF_01219"/>
    </source>
</evidence>
<reference evidence="12 13" key="1">
    <citation type="submission" date="2019-07" db="EMBL/GenBank/DDBJ databases">
        <title>Genome assembly of Bacillus simplex strain GGC-P6A.</title>
        <authorList>
            <person name="Jennings M.E."/>
            <person name="Barton H.A."/>
        </authorList>
    </citation>
    <scope>NUCLEOTIDE SEQUENCE [LARGE SCALE GENOMIC DNA]</scope>
    <source>
        <strain evidence="12 13">GGC-P6A</strain>
    </source>
</reference>
<keyword evidence="5 10" id="KW-0805">Transcription regulation</keyword>
<comment type="caution">
    <text evidence="12">The sequence shown here is derived from an EMBL/GenBank/DDBJ whole genome shotgun (WGS) entry which is preliminary data.</text>
</comment>
<accession>A0A8B5XZ04</accession>
<comment type="function">
    <text evidence="8 10">Also displays a weak uracil phosphoribosyltransferase activity which is not physiologically significant.</text>
</comment>
<dbReference type="PANTHER" id="PTHR11608:SF0">
    <property type="entry name" value="BIFUNCTIONAL PROTEIN PYRR"/>
    <property type="match status" value="1"/>
</dbReference>
<dbReference type="InterPro" id="IPR029057">
    <property type="entry name" value="PRTase-like"/>
</dbReference>
<dbReference type="Pfam" id="PF00156">
    <property type="entry name" value="Pribosyltran"/>
    <property type="match status" value="1"/>
</dbReference>
<evidence type="ECO:0000313" key="12">
    <source>
        <dbReference type="EMBL" id="TVX80644.1"/>
    </source>
</evidence>
<comment type="subunit">
    <text evidence="9 10">Homodimer and homohexamer; in equilibrium.</text>
</comment>
<dbReference type="NCBIfam" id="NF003548">
    <property type="entry name" value="PRK05205.1-4"/>
    <property type="match status" value="1"/>
</dbReference>
<organism evidence="12 13">
    <name type="scientific">Peribacillus simplex</name>
    <dbReference type="NCBI Taxonomy" id="1478"/>
    <lineage>
        <taxon>Bacteria</taxon>
        <taxon>Bacillati</taxon>
        <taxon>Bacillota</taxon>
        <taxon>Bacilli</taxon>
        <taxon>Bacillales</taxon>
        <taxon>Bacillaceae</taxon>
        <taxon>Peribacillus</taxon>
    </lineage>
</organism>
<dbReference type="HAMAP" id="MF_01219">
    <property type="entry name" value="PyrR"/>
    <property type="match status" value="1"/>
</dbReference>
<dbReference type="GO" id="GO:0004845">
    <property type="term" value="F:uracil phosphoribosyltransferase activity"/>
    <property type="evidence" value="ECO:0007669"/>
    <property type="project" value="UniProtKB-UniRule"/>
</dbReference>
<evidence type="ECO:0000256" key="4">
    <source>
        <dbReference type="ARBA" id="ARBA00022679"/>
    </source>
</evidence>
<evidence type="ECO:0000256" key="1">
    <source>
        <dbReference type="ARBA" id="ARBA00005565"/>
    </source>
</evidence>
<protein>
    <recommendedName>
        <fullName evidence="10">Bifunctional protein PyrR</fullName>
    </recommendedName>
    <domain>
        <recommendedName>
            <fullName evidence="10">Pyrimidine operon regulatory protein</fullName>
        </recommendedName>
    </domain>
    <domain>
        <recommendedName>
            <fullName evidence="10">Uracil phosphoribosyltransferase</fullName>
            <shortName evidence="10">UPRTase</shortName>
            <ecNumber evidence="10">2.4.2.9</ecNumber>
        </recommendedName>
    </domain>
</protein>
<evidence type="ECO:0000256" key="9">
    <source>
        <dbReference type="ARBA" id="ARBA00063792"/>
    </source>
</evidence>
<gene>
    <name evidence="10 12" type="primary">pyrR</name>
    <name evidence="12" type="ORF">FQP34_11715</name>
</gene>
<sequence length="204" mass="22745">MPSWHEDFLLKLIYQKNGIGVADVLNEKAIVLDEQAISRALTRIAHEIIEKNKGIEDCVLIGIRTRGIFLADRLAKRINQIEGKEIELGELDITLYRDDLSKKTNDGDPIVKGSDIPVNITDKKVILVDDVLFTGRTVRAAMDALVDLGRPSQIQLAVLVDRGHRELPIRADFVGKNVPTSQSEKITVTLTEVDEVDQVTILEN</sequence>
<keyword evidence="4 10" id="KW-0808">Transferase</keyword>
<dbReference type="SUPFAM" id="SSF53271">
    <property type="entry name" value="PRTase-like"/>
    <property type="match status" value="1"/>
</dbReference>
<dbReference type="EMBL" id="VNKI01000005">
    <property type="protein sequence ID" value="TVX80644.1"/>
    <property type="molecule type" value="Genomic_DNA"/>
</dbReference>
<evidence type="ECO:0000256" key="2">
    <source>
        <dbReference type="ARBA" id="ARBA00022472"/>
    </source>
</evidence>
<dbReference type="NCBIfam" id="NF003547">
    <property type="entry name" value="PRK05205.1-3"/>
    <property type="match status" value="1"/>
</dbReference>
<dbReference type="PANTHER" id="PTHR11608">
    <property type="entry name" value="BIFUNCTIONAL PROTEIN PYRR"/>
    <property type="match status" value="1"/>
</dbReference>
<dbReference type="CDD" id="cd06223">
    <property type="entry name" value="PRTases_typeI"/>
    <property type="match status" value="1"/>
</dbReference>
<evidence type="ECO:0000256" key="6">
    <source>
        <dbReference type="ARBA" id="ARBA00023163"/>
    </source>
</evidence>
<evidence type="ECO:0000259" key="11">
    <source>
        <dbReference type="Pfam" id="PF00156"/>
    </source>
</evidence>
<dbReference type="FunFam" id="3.40.50.2020:FF:000020">
    <property type="entry name" value="Bifunctional protein PyrR"/>
    <property type="match status" value="1"/>
</dbReference>
<comment type="function">
    <text evidence="7 10">Regulates transcriptional attenuation of the pyrimidine nucleotide (pyr) operon by binding in a uridine-dependent manner to specific sites on pyr mRNA. This disrupts an antiterminator hairpin in the RNA and favors formation of a downstream transcription terminator, leading to a reduced expression of downstream genes.</text>
</comment>
<dbReference type="EC" id="2.4.2.9" evidence="10"/>
<name>A0A8B5XZ04_9BACI</name>
<feature type="domain" description="Phosphoribosyltransferase" evidence="11">
    <location>
        <begin position="31"/>
        <end position="175"/>
    </location>
</feature>
<keyword evidence="6 10" id="KW-0804">Transcription</keyword>
<comment type="similarity">
    <text evidence="1 10">Belongs to the purine/pyrimidine phosphoribosyltransferase family. PyrR subfamily.</text>
</comment>
<comment type="catalytic activity">
    <reaction evidence="10">
        <text>UMP + diphosphate = 5-phospho-alpha-D-ribose 1-diphosphate + uracil</text>
        <dbReference type="Rhea" id="RHEA:13017"/>
        <dbReference type="ChEBI" id="CHEBI:17568"/>
        <dbReference type="ChEBI" id="CHEBI:33019"/>
        <dbReference type="ChEBI" id="CHEBI:57865"/>
        <dbReference type="ChEBI" id="CHEBI:58017"/>
        <dbReference type="EC" id="2.4.2.9"/>
    </reaction>
</comment>
<evidence type="ECO:0000256" key="8">
    <source>
        <dbReference type="ARBA" id="ARBA00056018"/>
    </source>
</evidence>
<dbReference type="NCBIfam" id="NF003545">
    <property type="entry name" value="PRK05205.1-1"/>
    <property type="match status" value="1"/>
</dbReference>
<dbReference type="Proteomes" id="UP000317770">
    <property type="component" value="Unassembled WGS sequence"/>
</dbReference>
<feature type="short sequence motif" description="PRPP-binding" evidence="10">
    <location>
        <begin position="125"/>
        <end position="137"/>
    </location>
</feature>
<dbReference type="InterPro" id="IPR000836">
    <property type="entry name" value="PRTase_dom"/>
</dbReference>
<dbReference type="Gene3D" id="3.40.50.2020">
    <property type="match status" value="1"/>
</dbReference>
<evidence type="ECO:0000256" key="3">
    <source>
        <dbReference type="ARBA" id="ARBA00022676"/>
    </source>
</evidence>
<keyword evidence="3 10" id="KW-0328">Glycosyltransferase</keyword>
<dbReference type="GO" id="GO:0003723">
    <property type="term" value="F:RNA binding"/>
    <property type="evidence" value="ECO:0007669"/>
    <property type="project" value="UniProtKB-UniRule"/>
</dbReference>
<proteinExistence type="inferred from homology"/>
<dbReference type="NCBIfam" id="NF003549">
    <property type="entry name" value="PRK05205.1-5"/>
    <property type="match status" value="1"/>
</dbReference>
<dbReference type="InterPro" id="IPR023050">
    <property type="entry name" value="PyrR"/>
</dbReference>
<evidence type="ECO:0000256" key="7">
    <source>
        <dbReference type="ARBA" id="ARBA00053556"/>
    </source>
</evidence>
<keyword evidence="2 10" id="KW-0806">Transcription termination</keyword>